<sequence length="613" mass="69771">MGCTSSRSEPQKPLKKSSVSLANQVMSVKSQPPHARRRSTLSSASNASQHSSDFVYECKAAYLVLVDNVEESLTSQKQLFQALQNVGRNPSKKMISKYWTSDTSKISFDEFVDICSREKPTTEDELMKAFKKIDVNGDGYLTNSELRKTLTTRGDPMSRDEVQAIIDEVDENKDGKLDYKEFCKMVLGTQDECRKMAVQQMEKKLNKKKVTHKEASPKLASRREMLNHHLKDVREWKKASLASKDLKLSKPKRLKDWSYQHTKGCFYFDDDGSIVSHAYTLKLNKDTSVYITIEPYSLRQGGGFFSWHFSLDTLMFVLREDNSLVTFSEQRDFRGKFALRCDLERGSYRLVPFTSGCRFKQRKSEPNIETKLVKKDGKKDKHFLTKAFKDALGDIFDMSDLDGNGYLSRSEFNCFNFRTSGENVADSEWGVVEETVELKNGELTKNGFIELNQMEADDNQGETDDLWVTLSCMGFNKGLIMDEACPFLVEIFSEDCEGRLKVMGFATPATELKDAVIEATIGKGETSRIKEMKDLSLHSYITDHRGTFVVENKSHHKVSLEFNCSQSKNCVSNCEKGLDTKISVPAKQSIVAMHVMPEKESSDWLLRCHESVR</sequence>
<dbReference type="STRING" id="283909.R7TB67"/>
<dbReference type="GO" id="GO:0060170">
    <property type="term" value="C:ciliary membrane"/>
    <property type="evidence" value="ECO:0007669"/>
    <property type="project" value="TreeGrafter"/>
</dbReference>
<proteinExistence type="predicted"/>
<keyword evidence="4" id="KW-0106">Calcium</keyword>
<dbReference type="OrthoDB" id="26525at2759"/>
<evidence type="ECO:0000259" key="7">
    <source>
        <dbReference type="PROSITE" id="PS50222"/>
    </source>
</evidence>
<dbReference type="SUPFAM" id="SSF47473">
    <property type="entry name" value="EF-hand"/>
    <property type="match status" value="2"/>
</dbReference>
<keyword evidence="2" id="KW-0479">Metal-binding</keyword>
<reference evidence="9" key="3">
    <citation type="submission" date="2015-06" db="UniProtKB">
        <authorList>
            <consortium name="EnsemblMetazoa"/>
        </authorList>
    </citation>
    <scope>IDENTIFICATION</scope>
</reference>
<feature type="compositionally biased region" description="Polar residues" evidence="6">
    <location>
        <begin position="17"/>
        <end position="30"/>
    </location>
</feature>
<dbReference type="Proteomes" id="UP000014760">
    <property type="component" value="Unassembled WGS sequence"/>
</dbReference>
<dbReference type="SMART" id="SM00054">
    <property type="entry name" value="EFh"/>
    <property type="match status" value="3"/>
</dbReference>
<feature type="domain" description="EF-hand" evidence="7">
    <location>
        <begin position="157"/>
        <end position="192"/>
    </location>
</feature>
<evidence type="ECO:0000313" key="10">
    <source>
        <dbReference type="Proteomes" id="UP000014760"/>
    </source>
</evidence>
<comment type="subcellular location">
    <subcellularLocation>
        <location evidence="1">Membrane</location>
    </subcellularLocation>
</comment>
<dbReference type="FunFam" id="1.10.238.10:FF:000003">
    <property type="entry name" value="Calmodulin A"/>
    <property type="match status" value="1"/>
</dbReference>
<accession>R7TB67</accession>
<evidence type="ECO:0000313" key="8">
    <source>
        <dbReference type="EMBL" id="ELT88249.1"/>
    </source>
</evidence>
<evidence type="ECO:0000313" key="9">
    <source>
        <dbReference type="EnsemblMetazoa" id="CapteP154284"/>
    </source>
</evidence>
<dbReference type="PROSITE" id="PS00018">
    <property type="entry name" value="EF_HAND_1"/>
    <property type="match status" value="3"/>
</dbReference>
<dbReference type="InterPro" id="IPR052266">
    <property type="entry name" value="Miro-EF-hand_domain"/>
</dbReference>
<evidence type="ECO:0000256" key="4">
    <source>
        <dbReference type="ARBA" id="ARBA00022837"/>
    </source>
</evidence>
<dbReference type="PANTHER" id="PTHR46819">
    <property type="entry name" value="EF-HAND CALCIUM-BINDING DOMAIN-CONTAINING PROTEIN 7"/>
    <property type="match status" value="1"/>
</dbReference>
<dbReference type="GO" id="GO:0005509">
    <property type="term" value="F:calcium ion binding"/>
    <property type="evidence" value="ECO:0007669"/>
    <property type="project" value="InterPro"/>
</dbReference>
<reference evidence="10" key="1">
    <citation type="submission" date="2012-12" db="EMBL/GenBank/DDBJ databases">
        <authorList>
            <person name="Hellsten U."/>
            <person name="Grimwood J."/>
            <person name="Chapman J.A."/>
            <person name="Shapiro H."/>
            <person name="Aerts A."/>
            <person name="Otillar R.P."/>
            <person name="Terry A.Y."/>
            <person name="Boore J.L."/>
            <person name="Simakov O."/>
            <person name="Marletaz F."/>
            <person name="Cho S.-J."/>
            <person name="Edsinger-Gonzales E."/>
            <person name="Havlak P."/>
            <person name="Kuo D.-H."/>
            <person name="Larsson T."/>
            <person name="Lv J."/>
            <person name="Arendt D."/>
            <person name="Savage R."/>
            <person name="Osoegawa K."/>
            <person name="de Jong P."/>
            <person name="Lindberg D.R."/>
            <person name="Seaver E.C."/>
            <person name="Weisblat D.A."/>
            <person name="Putnam N.H."/>
            <person name="Grigoriev I.V."/>
            <person name="Rokhsar D.S."/>
        </authorList>
    </citation>
    <scope>NUCLEOTIDE SEQUENCE</scope>
    <source>
        <strain evidence="10">I ESC-2004</strain>
    </source>
</reference>
<dbReference type="GO" id="GO:0098797">
    <property type="term" value="C:plasma membrane protein complex"/>
    <property type="evidence" value="ECO:0007669"/>
    <property type="project" value="TreeGrafter"/>
</dbReference>
<evidence type="ECO:0000256" key="6">
    <source>
        <dbReference type="SAM" id="MobiDB-lite"/>
    </source>
</evidence>
<dbReference type="PANTHER" id="PTHR46819:SF1">
    <property type="entry name" value="EF-HAND CALCIUM-BINDING DOMAIN-CONTAINING PROTEIN 7"/>
    <property type="match status" value="1"/>
</dbReference>
<evidence type="ECO:0000256" key="2">
    <source>
        <dbReference type="ARBA" id="ARBA00022723"/>
    </source>
</evidence>
<dbReference type="InterPro" id="IPR018247">
    <property type="entry name" value="EF_Hand_1_Ca_BS"/>
</dbReference>
<evidence type="ECO:0000256" key="3">
    <source>
        <dbReference type="ARBA" id="ARBA00022737"/>
    </source>
</evidence>
<keyword evidence="3" id="KW-0677">Repeat</keyword>
<dbReference type="PROSITE" id="PS50222">
    <property type="entry name" value="EF_HAND_2"/>
    <property type="match status" value="3"/>
</dbReference>
<feature type="domain" description="EF-hand" evidence="7">
    <location>
        <begin position="387"/>
        <end position="422"/>
    </location>
</feature>
<dbReference type="Pfam" id="PF13499">
    <property type="entry name" value="EF-hand_7"/>
    <property type="match status" value="1"/>
</dbReference>
<keyword evidence="5" id="KW-0472">Membrane</keyword>
<dbReference type="EMBL" id="KB311907">
    <property type="protein sequence ID" value="ELT88249.1"/>
    <property type="molecule type" value="Genomic_DNA"/>
</dbReference>
<dbReference type="GO" id="GO:1903569">
    <property type="term" value="P:positive regulation of protein localization to ciliary membrane"/>
    <property type="evidence" value="ECO:0007669"/>
    <property type="project" value="TreeGrafter"/>
</dbReference>
<evidence type="ECO:0000256" key="1">
    <source>
        <dbReference type="ARBA" id="ARBA00004370"/>
    </source>
</evidence>
<dbReference type="EMBL" id="AMQN01015438">
    <property type="status" value="NOT_ANNOTATED_CDS"/>
    <property type="molecule type" value="Genomic_DNA"/>
</dbReference>
<dbReference type="EnsemblMetazoa" id="CapteT154284">
    <property type="protein sequence ID" value="CapteP154284"/>
    <property type="gene ID" value="CapteG154284"/>
</dbReference>
<dbReference type="CDD" id="cd00051">
    <property type="entry name" value="EFh"/>
    <property type="match status" value="1"/>
</dbReference>
<evidence type="ECO:0000256" key="5">
    <source>
        <dbReference type="ARBA" id="ARBA00023136"/>
    </source>
</evidence>
<feature type="domain" description="EF-hand" evidence="7">
    <location>
        <begin position="121"/>
        <end position="156"/>
    </location>
</feature>
<gene>
    <name evidence="8" type="ORF">CAPTEDRAFT_154284</name>
</gene>
<dbReference type="InterPro" id="IPR002048">
    <property type="entry name" value="EF_hand_dom"/>
</dbReference>
<protein>
    <recommendedName>
        <fullName evidence="7">EF-hand domain-containing protein</fullName>
    </recommendedName>
</protein>
<dbReference type="Pfam" id="PF13202">
    <property type="entry name" value="EF-hand_5"/>
    <property type="match status" value="1"/>
</dbReference>
<reference evidence="8 10" key="2">
    <citation type="journal article" date="2013" name="Nature">
        <title>Insights into bilaterian evolution from three spiralian genomes.</title>
        <authorList>
            <person name="Simakov O."/>
            <person name="Marletaz F."/>
            <person name="Cho S.J."/>
            <person name="Edsinger-Gonzales E."/>
            <person name="Havlak P."/>
            <person name="Hellsten U."/>
            <person name="Kuo D.H."/>
            <person name="Larsson T."/>
            <person name="Lv J."/>
            <person name="Arendt D."/>
            <person name="Savage R."/>
            <person name="Osoegawa K."/>
            <person name="de Jong P."/>
            <person name="Grimwood J."/>
            <person name="Chapman J.A."/>
            <person name="Shapiro H."/>
            <person name="Aerts A."/>
            <person name="Otillar R.P."/>
            <person name="Terry A.Y."/>
            <person name="Boore J.L."/>
            <person name="Grigoriev I.V."/>
            <person name="Lindberg D.R."/>
            <person name="Seaver E.C."/>
            <person name="Weisblat D.A."/>
            <person name="Putnam N.H."/>
            <person name="Rokhsar D.S."/>
        </authorList>
    </citation>
    <scope>NUCLEOTIDE SEQUENCE</scope>
    <source>
        <strain evidence="8 10">I ESC-2004</strain>
    </source>
</reference>
<dbReference type="Gene3D" id="1.10.238.10">
    <property type="entry name" value="EF-hand"/>
    <property type="match status" value="2"/>
</dbReference>
<name>R7TB67_CAPTE</name>
<feature type="region of interest" description="Disordered" evidence="6">
    <location>
        <begin position="1"/>
        <end position="45"/>
    </location>
</feature>
<dbReference type="HOGENOM" id="CLU_031520_1_0_1"/>
<dbReference type="AlphaFoldDB" id="R7TB67"/>
<dbReference type="OMA" id="KTIDKYW"/>
<keyword evidence="10" id="KW-1185">Reference proteome</keyword>
<organism evidence="8">
    <name type="scientific">Capitella teleta</name>
    <name type="common">Polychaete worm</name>
    <dbReference type="NCBI Taxonomy" id="283909"/>
    <lineage>
        <taxon>Eukaryota</taxon>
        <taxon>Metazoa</taxon>
        <taxon>Spiralia</taxon>
        <taxon>Lophotrochozoa</taxon>
        <taxon>Annelida</taxon>
        <taxon>Polychaeta</taxon>
        <taxon>Sedentaria</taxon>
        <taxon>Scolecida</taxon>
        <taxon>Capitellidae</taxon>
        <taxon>Capitella</taxon>
    </lineage>
</organism>
<dbReference type="InterPro" id="IPR011992">
    <property type="entry name" value="EF-hand-dom_pair"/>
</dbReference>